<gene>
    <name evidence="1" type="ORF">RHGRI_012475</name>
</gene>
<keyword evidence="2" id="KW-1185">Reference proteome</keyword>
<comment type="caution">
    <text evidence="1">The sequence shown here is derived from an EMBL/GenBank/DDBJ whole genome shotgun (WGS) entry which is preliminary data.</text>
</comment>
<accession>A0AAV6KR89</accession>
<reference evidence="1" key="1">
    <citation type="submission" date="2020-08" db="EMBL/GenBank/DDBJ databases">
        <title>Plant Genome Project.</title>
        <authorList>
            <person name="Zhang R.-G."/>
        </authorList>
    </citation>
    <scope>NUCLEOTIDE SEQUENCE</scope>
    <source>
        <strain evidence="1">WSP0</strain>
        <tissue evidence="1">Leaf</tissue>
    </source>
</reference>
<name>A0AAV6KR89_9ERIC</name>
<sequence>MGFFLGNPSGEGFESPLPALAGSCMTSGLSPGVRVSPISVKQRVDLIEILEKATIPSIDFPLLSESNSSAERQIKQLRAEIVMLREELRMKGLSNPNLASPGFAAPSPSNGKLPPPVSWKDVVASDSPLFPRMNLRYCPPSIVNDKLCVTIPEGVDVPGVDKWKDWVVGYFVDRKLPFTAVQSIAKNIWRKFGIAEAVPVGPTQQVWVAKPAPQVDKSSSMLAHVVPFSKHPGPARIAIQPGDPLIVGVSPEMVRDQLVGSSEVVALKNKAVSGGPVVVQAVGLSPRSGGTNKGSSSGTKIGENMFSILQQSLVGDDTDVVDDFGLELNTLPSEEEFVAGLHQEVLAVLIVVACKPVDGSIEFVLSIVYGHNNPVDRRLLWNDMRSIAVSIDEDDDDNDVRLVLKLGFLMRRVGNDNERFELRREREERESFVVVVVGVLVGVVDLIKATVVVG</sequence>
<protein>
    <submittedName>
        <fullName evidence="1">Uncharacterized protein</fullName>
    </submittedName>
</protein>
<evidence type="ECO:0000313" key="2">
    <source>
        <dbReference type="Proteomes" id="UP000823749"/>
    </source>
</evidence>
<dbReference type="EMBL" id="JACTNZ010000004">
    <property type="protein sequence ID" value="KAG5554930.1"/>
    <property type="molecule type" value="Genomic_DNA"/>
</dbReference>
<dbReference type="Proteomes" id="UP000823749">
    <property type="component" value="Chromosome 4"/>
</dbReference>
<proteinExistence type="predicted"/>
<evidence type="ECO:0000313" key="1">
    <source>
        <dbReference type="EMBL" id="KAG5554930.1"/>
    </source>
</evidence>
<dbReference type="AlphaFoldDB" id="A0AAV6KR89"/>
<organism evidence="1 2">
    <name type="scientific">Rhododendron griersonianum</name>
    <dbReference type="NCBI Taxonomy" id="479676"/>
    <lineage>
        <taxon>Eukaryota</taxon>
        <taxon>Viridiplantae</taxon>
        <taxon>Streptophyta</taxon>
        <taxon>Embryophyta</taxon>
        <taxon>Tracheophyta</taxon>
        <taxon>Spermatophyta</taxon>
        <taxon>Magnoliopsida</taxon>
        <taxon>eudicotyledons</taxon>
        <taxon>Gunneridae</taxon>
        <taxon>Pentapetalae</taxon>
        <taxon>asterids</taxon>
        <taxon>Ericales</taxon>
        <taxon>Ericaceae</taxon>
        <taxon>Ericoideae</taxon>
        <taxon>Rhodoreae</taxon>
        <taxon>Rhododendron</taxon>
    </lineage>
</organism>